<organism evidence="2 3">
    <name type="scientific">Halalkalibacter hemicellulosilyticusJCM 9152</name>
    <dbReference type="NCBI Taxonomy" id="1236971"/>
    <lineage>
        <taxon>Bacteria</taxon>
        <taxon>Bacillati</taxon>
        <taxon>Bacillota</taxon>
        <taxon>Bacilli</taxon>
        <taxon>Bacillales</taxon>
        <taxon>Bacillaceae</taxon>
        <taxon>Halalkalibacter</taxon>
    </lineage>
</organism>
<name>W4QC89_9BACI</name>
<dbReference type="PIRSF" id="PIRSF021350">
    <property type="entry name" value="UCP021350"/>
    <property type="match status" value="1"/>
</dbReference>
<keyword evidence="3" id="KW-1185">Reference proteome</keyword>
<dbReference type="InterPro" id="IPR008308">
    <property type="entry name" value="YpbB-like"/>
</dbReference>
<comment type="caution">
    <text evidence="2">The sequence shown here is derived from an EMBL/GenBank/DDBJ whole genome shotgun (WGS) entry which is preliminary data.</text>
</comment>
<evidence type="ECO:0000313" key="3">
    <source>
        <dbReference type="Proteomes" id="UP000018895"/>
    </source>
</evidence>
<feature type="domain" description="Helicase Helix-turn-helix" evidence="1">
    <location>
        <begin position="255"/>
        <end position="343"/>
    </location>
</feature>
<dbReference type="STRING" id="1236971.JCM9152_318"/>
<dbReference type="Proteomes" id="UP000018895">
    <property type="component" value="Unassembled WGS sequence"/>
</dbReference>
<gene>
    <name evidence="2" type="ORF">JCM9152_318</name>
</gene>
<dbReference type="AlphaFoldDB" id="W4QC89"/>
<accession>W4QC89</accession>
<dbReference type="OrthoDB" id="2354672at2"/>
<sequence length="352" mass="41385">MDRKQYIILSILAAFNGERSIFGAYHVLQGKKSSQTIQDHALFMISAYFGLFPKWSRDDFIFEVKKLIDLNYIEKINNDRVKLTKFGIQTYEQKKDTNGFAHDLNGWKYHKWSDIVWLRLALYIQSLSFLMSKESKFYPLTQRYSVQQWVKKNLPKDSEIQKQQFVQLHNELKSILDDCETEQAEAFTYQLSSKNHIGKTKKQIAEVMATSEDIVALLHISVIHKICNLAQNVTVYPMLHLFVNEIEGQVMLTDSTKKTYELIQKGLSLNDIMKLRQLKKSTIEDHIVEMAYADVPFPYKLFITEKEENEIIQCINQLRTTKLRVIKEQLNDTVTYFMIRLVIAIRKVRYES</sequence>
<reference evidence="2" key="1">
    <citation type="journal article" date="2014" name="Genome Announc.">
        <title>Draft Genome Sequences of Three Alkaliphilic Bacillus Strains, Bacillus wakoensis JCM 9140T, Bacillus akibai JCM 9157T, and Bacillus hemicellulosilyticus JCM 9152T.</title>
        <authorList>
            <person name="Yuki M."/>
            <person name="Oshima K."/>
            <person name="Suda W."/>
            <person name="Oshida Y."/>
            <person name="Kitamura K."/>
            <person name="Iida T."/>
            <person name="Hattori M."/>
            <person name="Ohkuma M."/>
        </authorList>
    </citation>
    <scope>NUCLEOTIDE SEQUENCE [LARGE SCALE GENOMIC DNA]</scope>
    <source>
        <strain evidence="2">JCM 9152</strain>
    </source>
</reference>
<dbReference type="EMBL" id="BAUU01000002">
    <property type="protein sequence ID" value="GAE28979.1"/>
    <property type="molecule type" value="Genomic_DNA"/>
</dbReference>
<evidence type="ECO:0000313" key="2">
    <source>
        <dbReference type="EMBL" id="GAE28979.1"/>
    </source>
</evidence>
<protein>
    <recommendedName>
        <fullName evidence="1">Helicase Helix-turn-helix domain-containing protein</fullName>
    </recommendedName>
</protein>
<proteinExistence type="predicted"/>
<dbReference type="InterPro" id="IPR029491">
    <property type="entry name" value="Helicase_HTH"/>
</dbReference>
<evidence type="ECO:0000259" key="1">
    <source>
        <dbReference type="Pfam" id="PF14493"/>
    </source>
</evidence>
<dbReference type="RefSeq" id="WP_035340097.1">
    <property type="nucleotide sequence ID" value="NZ_BAUU01000002.1"/>
</dbReference>
<dbReference type="Pfam" id="PF14493">
    <property type="entry name" value="HTH_40"/>
    <property type="match status" value="1"/>
</dbReference>